<dbReference type="Pfam" id="PF00534">
    <property type="entry name" value="Glycos_transf_1"/>
    <property type="match status" value="1"/>
</dbReference>
<dbReference type="RefSeq" id="WP_248208804.1">
    <property type="nucleotide sequence ID" value="NZ_JALNMH010000007.1"/>
</dbReference>
<evidence type="ECO:0000313" key="4">
    <source>
        <dbReference type="Proteomes" id="UP001431449"/>
    </source>
</evidence>
<protein>
    <submittedName>
        <fullName evidence="3">Glycosyltransferase family 4 protein</fullName>
    </submittedName>
</protein>
<name>A0ABT0GHH3_9GAMM</name>
<feature type="domain" description="Glycosyltransferase subfamily 4-like N-terminal" evidence="2">
    <location>
        <begin position="20"/>
        <end position="209"/>
    </location>
</feature>
<feature type="domain" description="Glycosyl transferase family 1" evidence="1">
    <location>
        <begin position="223"/>
        <end position="382"/>
    </location>
</feature>
<comment type="caution">
    <text evidence="3">The sequence shown here is derived from an EMBL/GenBank/DDBJ whole genome shotgun (WGS) entry which is preliminary data.</text>
</comment>
<dbReference type="PANTHER" id="PTHR12526:SF630">
    <property type="entry name" value="GLYCOSYLTRANSFERASE"/>
    <property type="match status" value="1"/>
</dbReference>
<evidence type="ECO:0000313" key="3">
    <source>
        <dbReference type="EMBL" id="MCK7593988.1"/>
    </source>
</evidence>
<reference evidence="3" key="1">
    <citation type="submission" date="2022-04" db="EMBL/GenBank/DDBJ databases">
        <title>Lysobacter sp. CAU 1642 isolated from sea sand.</title>
        <authorList>
            <person name="Kim W."/>
        </authorList>
    </citation>
    <scope>NUCLEOTIDE SEQUENCE</scope>
    <source>
        <strain evidence="3">CAU 1642</strain>
    </source>
</reference>
<dbReference type="CDD" id="cd03801">
    <property type="entry name" value="GT4_PimA-like"/>
    <property type="match status" value="1"/>
</dbReference>
<proteinExistence type="predicted"/>
<dbReference type="PANTHER" id="PTHR12526">
    <property type="entry name" value="GLYCOSYLTRANSFERASE"/>
    <property type="match status" value="1"/>
</dbReference>
<keyword evidence="4" id="KW-1185">Reference proteome</keyword>
<evidence type="ECO:0000259" key="2">
    <source>
        <dbReference type="Pfam" id="PF13439"/>
    </source>
</evidence>
<dbReference type="Proteomes" id="UP001431449">
    <property type="component" value="Unassembled WGS sequence"/>
</dbReference>
<dbReference type="Gene3D" id="3.40.50.2000">
    <property type="entry name" value="Glycogen Phosphorylase B"/>
    <property type="match status" value="2"/>
</dbReference>
<gene>
    <name evidence="3" type="ORF">M0G41_09920</name>
</gene>
<organism evidence="3 4">
    <name type="scientific">Pseudomarimonas salicorniae</name>
    <dbReference type="NCBI Taxonomy" id="2933270"/>
    <lineage>
        <taxon>Bacteria</taxon>
        <taxon>Pseudomonadati</taxon>
        <taxon>Pseudomonadota</taxon>
        <taxon>Gammaproteobacteria</taxon>
        <taxon>Lysobacterales</taxon>
        <taxon>Lysobacteraceae</taxon>
        <taxon>Pseudomarimonas</taxon>
    </lineage>
</organism>
<evidence type="ECO:0000259" key="1">
    <source>
        <dbReference type="Pfam" id="PF00534"/>
    </source>
</evidence>
<dbReference type="InterPro" id="IPR028098">
    <property type="entry name" value="Glyco_trans_4-like_N"/>
</dbReference>
<accession>A0ABT0GHH3</accession>
<dbReference type="InterPro" id="IPR001296">
    <property type="entry name" value="Glyco_trans_1"/>
</dbReference>
<sequence length="409" mass="45168">MIPAPQRVLYVVSLFPCWSETFIVREIEQLIARGVEVRILSLRPPSEAFVQARAAALMPRVIGPRGWLREALPALGSVLRHPLGTLAVLAHLVRGMWRQPLPLAKSLVGLWRTLALLPEVRRFDPQWIHAHWATYPSTAAWMLGRLMLRPFSFTAHAHDIFVEDQLLARKLASARLAVTISRFNVRHLARWRDENAAPLEVVHCGVDLSELPLRLDDRAPQALGTVGRLDPIKGFPVLIEALRRLREQGIAFECELIGEGPQRAALEAQRREAGLDTSLAMPGAQPQERVREMLSRVAIFVMPSVLTPEGNQDGIPVALMEAMASGAAVIGTTVSGLPELITHEVDGLLVPPDNAGALAEAIARLLGDPALRRRLGEAARRRIEREFDAGIEAGRLLDHFRAVLAQEHA</sequence>
<dbReference type="Pfam" id="PF13439">
    <property type="entry name" value="Glyco_transf_4"/>
    <property type="match status" value="1"/>
</dbReference>
<dbReference type="EMBL" id="JALNMH010000007">
    <property type="protein sequence ID" value="MCK7593988.1"/>
    <property type="molecule type" value="Genomic_DNA"/>
</dbReference>
<dbReference type="SUPFAM" id="SSF53756">
    <property type="entry name" value="UDP-Glycosyltransferase/glycogen phosphorylase"/>
    <property type="match status" value="1"/>
</dbReference>